<dbReference type="InterPro" id="IPR036514">
    <property type="entry name" value="SGNH_hydro_sf"/>
</dbReference>
<reference evidence="2" key="2">
    <citation type="submission" date="2020-02" db="EMBL/GenBank/DDBJ databases">
        <authorList>
            <person name="Gilchrist C.L.M."/>
            <person name="Chooi Y.-H."/>
        </authorList>
    </citation>
    <scope>NUCLEOTIDE SEQUENCE</scope>
    <source>
        <strain evidence="2">MST-FP2251</strain>
    </source>
</reference>
<dbReference type="Gene3D" id="3.40.50.1110">
    <property type="entry name" value="SGNH hydrolase"/>
    <property type="match status" value="1"/>
</dbReference>
<gene>
    <name evidence="2" type="ORF">FE257_001493</name>
</gene>
<evidence type="ECO:0000259" key="1">
    <source>
        <dbReference type="Pfam" id="PF13472"/>
    </source>
</evidence>
<reference evidence="2" key="1">
    <citation type="journal article" date="2019" name="Beilstein J. Org. Chem.">
        <title>Nanangenines: drimane sesquiterpenoids as the dominant metabolite cohort of a novel Australian fungus, Aspergillus nanangensis.</title>
        <authorList>
            <person name="Lacey H.J."/>
            <person name="Gilchrist C.L.M."/>
            <person name="Crombie A."/>
            <person name="Kalaitzis J.A."/>
            <person name="Vuong D."/>
            <person name="Rutledge P.J."/>
            <person name="Turner P."/>
            <person name="Pitt J.I."/>
            <person name="Lacey E."/>
            <person name="Chooi Y.H."/>
            <person name="Piggott A.M."/>
        </authorList>
    </citation>
    <scope>NUCLEOTIDE SEQUENCE</scope>
    <source>
        <strain evidence="2">MST-FP2251</strain>
    </source>
</reference>
<dbReference type="EMBL" id="VCAU01000119">
    <property type="protein sequence ID" value="KAF9884548.1"/>
    <property type="molecule type" value="Genomic_DNA"/>
</dbReference>
<dbReference type="InterPro" id="IPR013830">
    <property type="entry name" value="SGNH_hydro"/>
</dbReference>
<dbReference type="Pfam" id="PF13472">
    <property type="entry name" value="Lipase_GDSL_2"/>
    <property type="match status" value="1"/>
</dbReference>
<dbReference type="AlphaFoldDB" id="A0AAD4GQM9"/>
<dbReference type="Proteomes" id="UP001194746">
    <property type="component" value="Unassembled WGS sequence"/>
</dbReference>
<dbReference type="SUPFAM" id="SSF52266">
    <property type="entry name" value="SGNH hydrolase"/>
    <property type="match status" value="1"/>
</dbReference>
<protein>
    <recommendedName>
        <fullName evidence="1">SGNH hydrolase-type esterase domain-containing protein</fullName>
    </recommendedName>
</protein>
<dbReference type="CDD" id="cd01833">
    <property type="entry name" value="XynB_like"/>
    <property type="match status" value="1"/>
</dbReference>
<feature type="domain" description="SGNH hydrolase-type esterase" evidence="1">
    <location>
        <begin position="56"/>
        <end position="229"/>
    </location>
</feature>
<evidence type="ECO:0000313" key="2">
    <source>
        <dbReference type="EMBL" id="KAF9884548.1"/>
    </source>
</evidence>
<evidence type="ECO:0000313" key="3">
    <source>
        <dbReference type="Proteomes" id="UP001194746"/>
    </source>
</evidence>
<accession>A0AAD4GQM9</accession>
<proteinExistence type="predicted"/>
<keyword evidence="3" id="KW-1185">Reference proteome</keyword>
<dbReference type="PANTHER" id="PTHR30383">
    <property type="entry name" value="THIOESTERASE 1/PROTEASE 1/LYSOPHOSPHOLIPASE L1"/>
    <property type="match status" value="1"/>
</dbReference>
<organism evidence="2 3">
    <name type="scientific">Aspergillus nanangensis</name>
    <dbReference type="NCBI Taxonomy" id="2582783"/>
    <lineage>
        <taxon>Eukaryota</taxon>
        <taxon>Fungi</taxon>
        <taxon>Dikarya</taxon>
        <taxon>Ascomycota</taxon>
        <taxon>Pezizomycotina</taxon>
        <taxon>Eurotiomycetes</taxon>
        <taxon>Eurotiomycetidae</taxon>
        <taxon>Eurotiales</taxon>
        <taxon>Aspergillaceae</taxon>
        <taxon>Aspergillus</taxon>
        <taxon>Aspergillus subgen. Circumdati</taxon>
    </lineage>
</organism>
<dbReference type="GO" id="GO:0004622">
    <property type="term" value="F:phosphatidylcholine lysophospholipase activity"/>
    <property type="evidence" value="ECO:0007669"/>
    <property type="project" value="TreeGrafter"/>
</dbReference>
<sequence length="254" mass="28180">MSLEISFIQYFTTHQNIYCPKQPLRYVFLDESPQKPDMGRSSLHYMLCVELRILPLGDSITMGYKSSDGNGYREDLEKRLIHNSVDFIGTQHSGDMKDNAHEGHSGALIDAIADHARDILPKRPNVVLLMAGSNDCNRRKDVDHMPDRLGDLIDEITDACPDAAVIVAQLTPIENDESEAAVKKLNSAIPGLVSDRAKKGKKVLTVNMSATVTTNDLKDGLHPNDHGYNLMSEVWLEGIQSASDKGWIKKPVEV</sequence>
<comment type="caution">
    <text evidence="2">The sequence shown here is derived from an EMBL/GenBank/DDBJ whole genome shotgun (WGS) entry which is preliminary data.</text>
</comment>
<dbReference type="InterPro" id="IPR051532">
    <property type="entry name" value="Ester_Hydrolysis_Enzymes"/>
</dbReference>
<name>A0AAD4GQM9_ASPNN</name>
<dbReference type="PANTHER" id="PTHR30383:SF5">
    <property type="entry name" value="SGNH HYDROLASE-TYPE ESTERASE DOMAIN-CONTAINING PROTEIN"/>
    <property type="match status" value="1"/>
</dbReference>